<organism evidence="3 4">
    <name type="scientific">Archaeoglobus profundus (strain DSM 5631 / JCM 9629 / NBRC 100127 / Av18)</name>
    <dbReference type="NCBI Taxonomy" id="572546"/>
    <lineage>
        <taxon>Archaea</taxon>
        <taxon>Methanobacteriati</taxon>
        <taxon>Methanobacteriota</taxon>
        <taxon>Archaeoglobi</taxon>
        <taxon>Archaeoglobales</taxon>
        <taxon>Archaeoglobaceae</taxon>
        <taxon>Archaeoglobus</taxon>
    </lineage>
</organism>
<dbReference type="PaxDb" id="572546-Arcpr_0105"/>
<dbReference type="Pfam" id="PF03703">
    <property type="entry name" value="bPH_2"/>
    <property type="match status" value="1"/>
</dbReference>
<name>D2RFV2_ARCPA</name>
<accession>D2RFV2</accession>
<evidence type="ECO:0000256" key="1">
    <source>
        <dbReference type="SAM" id="Phobius"/>
    </source>
</evidence>
<reference evidence="3 4" key="1">
    <citation type="journal article" date="2010" name="Stand. Genomic Sci.">
        <title>Complete genome sequence of Archaeoglobus profundus type strain (AV18).</title>
        <authorList>
            <person name="von Jan M."/>
            <person name="Lapidus A."/>
            <person name="Del Rio T.G."/>
            <person name="Copeland A."/>
            <person name="Tice H."/>
            <person name="Cheng J.F."/>
            <person name="Lucas S."/>
            <person name="Chen F."/>
            <person name="Nolan M."/>
            <person name="Goodwin L."/>
            <person name="Han C."/>
            <person name="Pitluck S."/>
            <person name="Liolios K."/>
            <person name="Ivanova N."/>
            <person name="Mavromatis K."/>
            <person name="Ovchinnikova G."/>
            <person name="Chertkov O."/>
            <person name="Pati A."/>
            <person name="Chen A."/>
            <person name="Palaniappan K."/>
            <person name="Land M."/>
            <person name="Hauser L."/>
            <person name="Chang Y.J."/>
            <person name="Jeffries C.D."/>
            <person name="Saunders E."/>
            <person name="Brettin T."/>
            <person name="Detter J.C."/>
            <person name="Chain P."/>
            <person name="Eichinger K."/>
            <person name="Huber H."/>
            <person name="Spring S."/>
            <person name="Rohde M."/>
            <person name="Goker M."/>
            <person name="Wirth R."/>
            <person name="Woyke T."/>
            <person name="Bristow J."/>
            <person name="Eisen J.A."/>
            <person name="Markowitz V."/>
            <person name="Hugenholtz P."/>
            <person name="Kyrpides N.C."/>
            <person name="Klenk H.P."/>
        </authorList>
    </citation>
    <scope>NUCLEOTIDE SEQUENCE [LARGE SCALE GENOMIC DNA]</scope>
    <source>
        <strain evidence="4">DSM 5631 / JCM 9629 / NBRC 100127 / Av18</strain>
    </source>
</reference>
<evidence type="ECO:0000313" key="3">
    <source>
        <dbReference type="EMBL" id="ADB57177.1"/>
    </source>
</evidence>
<dbReference type="GeneID" id="8738751"/>
<feature type="domain" description="YdbS-like PH" evidence="2">
    <location>
        <begin position="147"/>
        <end position="200"/>
    </location>
</feature>
<dbReference type="KEGG" id="apo:Arcpr_0105"/>
<gene>
    <name evidence="3" type="ordered locus">Arcpr_0105</name>
</gene>
<feature type="transmembrane region" description="Helical" evidence="1">
    <location>
        <begin position="91"/>
        <end position="110"/>
    </location>
</feature>
<sequence length="283" mass="32144">MSRYLEYANYDSKTVLITRPSVLGFMRRYLLCLTPFIVLVIYKFVNTYIDSLLTPLKALGLDFLLTTFNLTIFLLILLALAWVLRSTEVEGSVGLSLLISLIFVLAKVRFGNFKALTDAFNVYLESIPTAIPIAVTIMLIRTEIYRKTINYKLTDLGVEISGGIWRRQEQSIPYNQIGRVVLEQSLFGRLLNYGTIVLVSSAEWGSEYYTRAVGAGGSGKITAGVGYARTLKEVSRDPLKCLYGVKNPKKIKEIIERMMTAQFRAEIDQVEYLKRIYEEISRK</sequence>
<dbReference type="Proteomes" id="UP000001901">
    <property type="component" value="Chromosome"/>
</dbReference>
<dbReference type="InterPro" id="IPR005182">
    <property type="entry name" value="YdbS-like_PH"/>
</dbReference>
<dbReference type="HOGENOM" id="CLU_982122_0_0_2"/>
<evidence type="ECO:0000313" key="4">
    <source>
        <dbReference type="Proteomes" id="UP000001901"/>
    </source>
</evidence>
<dbReference type="STRING" id="572546.Arcpr_0105"/>
<protein>
    <submittedName>
        <fullName evidence="3">Membrane-flanked domain protein</fullName>
    </submittedName>
</protein>
<dbReference type="EMBL" id="CP001857">
    <property type="protein sequence ID" value="ADB57177.1"/>
    <property type="molecule type" value="Genomic_DNA"/>
</dbReference>
<dbReference type="RefSeq" id="WP_012939513.1">
    <property type="nucleotide sequence ID" value="NC_013741.1"/>
</dbReference>
<evidence type="ECO:0000259" key="2">
    <source>
        <dbReference type="Pfam" id="PF03703"/>
    </source>
</evidence>
<feature type="transmembrane region" description="Helical" evidence="1">
    <location>
        <begin position="122"/>
        <end position="140"/>
    </location>
</feature>
<proteinExistence type="predicted"/>
<feature type="transmembrane region" description="Helical" evidence="1">
    <location>
        <begin position="29"/>
        <end position="49"/>
    </location>
</feature>
<feature type="transmembrane region" description="Helical" evidence="1">
    <location>
        <begin position="61"/>
        <end position="84"/>
    </location>
</feature>
<keyword evidence="1" id="KW-0472">Membrane</keyword>
<keyword evidence="4" id="KW-1185">Reference proteome</keyword>
<keyword evidence="1" id="KW-0812">Transmembrane</keyword>
<keyword evidence="1" id="KW-1133">Transmembrane helix</keyword>
<dbReference type="eggNOG" id="arCOG04619">
    <property type="taxonomic scope" value="Archaea"/>
</dbReference>
<dbReference type="AlphaFoldDB" id="D2RFV2"/>